<keyword evidence="2" id="KW-1185">Reference proteome</keyword>
<organism evidence="1 2">
    <name type="scientific">Tanacetum coccineum</name>
    <dbReference type="NCBI Taxonomy" id="301880"/>
    <lineage>
        <taxon>Eukaryota</taxon>
        <taxon>Viridiplantae</taxon>
        <taxon>Streptophyta</taxon>
        <taxon>Embryophyta</taxon>
        <taxon>Tracheophyta</taxon>
        <taxon>Spermatophyta</taxon>
        <taxon>Magnoliopsida</taxon>
        <taxon>eudicotyledons</taxon>
        <taxon>Gunneridae</taxon>
        <taxon>Pentapetalae</taxon>
        <taxon>asterids</taxon>
        <taxon>campanulids</taxon>
        <taxon>Asterales</taxon>
        <taxon>Asteraceae</taxon>
        <taxon>Asteroideae</taxon>
        <taxon>Anthemideae</taxon>
        <taxon>Anthemidinae</taxon>
        <taxon>Tanacetum</taxon>
    </lineage>
</organism>
<evidence type="ECO:0000313" key="1">
    <source>
        <dbReference type="EMBL" id="GJS69340.1"/>
    </source>
</evidence>
<proteinExistence type="predicted"/>
<accession>A0ABQ4XWY8</accession>
<dbReference type="EMBL" id="BQNB010009856">
    <property type="protein sequence ID" value="GJS69340.1"/>
    <property type="molecule type" value="Genomic_DNA"/>
</dbReference>
<protein>
    <submittedName>
        <fullName evidence="1">Uncharacterized protein</fullName>
    </submittedName>
</protein>
<gene>
    <name evidence="1" type="ORF">Tco_0702181</name>
</gene>
<dbReference type="Proteomes" id="UP001151760">
    <property type="component" value="Unassembled WGS sequence"/>
</dbReference>
<comment type="caution">
    <text evidence="1">The sequence shown here is derived from an EMBL/GenBank/DDBJ whole genome shotgun (WGS) entry which is preliminary data.</text>
</comment>
<evidence type="ECO:0000313" key="2">
    <source>
        <dbReference type="Proteomes" id="UP001151760"/>
    </source>
</evidence>
<sequence>MVVVIEVWVWQRTQQYVPRQMVMVEYEVKQKSNPCLYGSGHGKKDKWSVGIWRWRCSSNMSVSKGSISPAKGTESITGSVESAEARSYLHAAVESLQAVETLQWENILTVGSASNSGNHSTNSGIP</sequence>
<name>A0ABQ4XWY8_9ASTR</name>
<reference evidence="1" key="1">
    <citation type="journal article" date="2022" name="Int. J. Mol. Sci.">
        <title>Draft Genome of Tanacetum Coccineum: Genomic Comparison of Closely Related Tanacetum-Family Plants.</title>
        <authorList>
            <person name="Yamashiro T."/>
            <person name="Shiraishi A."/>
            <person name="Nakayama K."/>
            <person name="Satake H."/>
        </authorList>
    </citation>
    <scope>NUCLEOTIDE SEQUENCE</scope>
</reference>
<reference evidence="1" key="2">
    <citation type="submission" date="2022-01" db="EMBL/GenBank/DDBJ databases">
        <authorList>
            <person name="Yamashiro T."/>
            <person name="Shiraishi A."/>
            <person name="Satake H."/>
            <person name="Nakayama K."/>
        </authorList>
    </citation>
    <scope>NUCLEOTIDE SEQUENCE</scope>
</reference>